<comment type="similarity">
    <text evidence="2">Belongs to the G-protein coupled receptor 3 family.</text>
</comment>
<feature type="chain" id="PRO_5035255927" evidence="7">
    <location>
        <begin position="24"/>
        <end position="426"/>
    </location>
</feature>
<reference evidence="9" key="1">
    <citation type="journal article" date="2021" name="Cell">
        <title>Tracing the genetic footprints of vertebrate landing in non-teleost ray-finned fishes.</title>
        <authorList>
            <person name="Bi X."/>
            <person name="Wang K."/>
            <person name="Yang L."/>
            <person name="Pan H."/>
            <person name="Jiang H."/>
            <person name="Wei Q."/>
            <person name="Fang M."/>
            <person name="Yu H."/>
            <person name="Zhu C."/>
            <person name="Cai Y."/>
            <person name="He Y."/>
            <person name="Gan X."/>
            <person name="Zeng H."/>
            <person name="Yu D."/>
            <person name="Zhu Y."/>
            <person name="Jiang H."/>
            <person name="Qiu Q."/>
            <person name="Yang H."/>
            <person name="Zhang Y.E."/>
            <person name="Wang W."/>
            <person name="Zhu M."/>
            <person name="He S."/>
            <person name="Zhang G."/>
        </authorList>
    </citation>
    <scope>NUCLEOTIDE SEQUENCE</scope>
    <source>
        <strain evidence="9">Allg_001</strain>
    </source>
</reference>
<evidence type="ECO:0000256" key="3">
    <source>
        <dbReference type="ARBA" id="ARBA00022692"/>
    </source>
</evidence>
<dbReference type="Proteomes" id="UP000736164">
    <property type="component" value="Unassembled WGS sequence"/>
</dbReference>
<evidence type="ECO:0000256" key="5">
    <source>
        <dbReference type="ARBA" id="ARBA00023136"/>
    </source>
</evidence>
<feature type="signal peptide" evidence="7">
    <location>
        <begin position="1"/>
        <end position="23"/>
    </location>
</feature>
<keyword evidence="7" id="KW-0732">Signal</keyword>
<dbReference type="GO" id="GO:0004930">
    <property type="term" value="F:G protein-coupled receptor activity"/>
    <property type="evidence" value="ECO:0007669"/>
    <property type="project" value="InterPro"/>
</dbReference>
<keyword evidence="5 6" id="KW-0472">Membrane</keyword>
<feature type="transmembrane region" description="Helical" evidence="6">
    <location>
        <begin position="159"/>
        <end position="178"/>
    </location>
</feature>
<evidence type="ECO:0000256" key="1">
    <source>
        <dbReference type="ARBA" id="ARBA00004141"/>
    </source>
</evidence>
<evidence type="ECO:0000256" key="2">
    <source>
        <dbReference type="ARBA" id="ARBA00007242"/>
    </source>
</evidence>
<accession>A0A8J7NT87</accession>
<organism evidence="9 10">
    <name type="scientific">Atractosteus spatula</name>
    <name type="common">Alligator gar</name>
    <name type="synonym">Lepisosteus spatula</name>
    <dbReference type="NCBI Taxonomy" id="7917"/>
    <lineage>
        <taxon>Eukaryota</taxon>
        <taxon>Metazoa</taxon>
        <taxon>Chordata</taxon>
        <taxon>Craniata</taxon>
        <taxon>Vertebrata</taxon>
        <taxon>Euteleostomi</taxon>
        <taxon>Actinopterygii</taxon>
        <taxon>Neopterygii</taxon>
        <taxon>Holostei</taxon>
        <taxon>Semionotiformes</taxon>
        <taxon>Lepisosteidae</taxon>
        <taxon>Atractosteus</taxon>
    </lineage>
</organism>
<dbReference type="GO" id="GO:0043235">
    <property type="term" value="C:receptor complex"/>
    <property type="evidence" value="ECO:0007669"/>
    <property type="project" value="TreeGrafter"/>
</dbReference>
<dbReference type="GO" id="GO:0019901">
    <property type="term" value="F:protein kinase binding"/>
    <property type="evidence" value="ECO:0007669"/>
    <property type="project" value="TreeGrafter"/>
</dbReference>
<feature type="non-terminal residue" evidence="9">
    <location>
        <position position="1"/>
    </location>
</feature>
<feature type="transmembrane region" description="Helical" evidence="6">
    <location>
        <begin position="229"/>
        <end position="251"/>
    </location>
</feature>
<evidence type="ECO:0000313" key="10">
    <source>
        <dbReference type="Proteomes" id="UP000736164"/>
    </source>
</evidence>
<evidence type="ECO:0000313" key="9">
    <source>
        <dbReference type="EMBL" id="MBN3319175.1"/>
    </source>
</evidence>
<feature type="transmembrane region" description="Helical" evidence="6">
    <location>
        <begin position="48"/>
        <end position="76"/>
    </location>
</feature>
<feature type="transmembrane region" description="Helical" evidence="6">
    <location>
        <begin position="122"/>
        <end position="139"/>
    </location>
</feature>
<sequence>MARCSQWLALFLLLLSLLGGGSSQNSSTPRGCGLGLPASYTPLCDLEAVWGIVLEAVAGAGVLTALLLALVLLGRLPFITEPEKRSPVGVLLLLLLGVLGLFGLSFAYIIRPDERVCVARRALWGVLFSLCFSCLLAQGWRLRRLARHGKSPGPWQLSWLALSLTLVQAIIATEWLVLTVVREGQPACGYLPLDFTLASTYALVLLLASLVLAVLCLCGKFCKWKRNGVFLVLACLLSLLLWAAWSGFYLYGNRALGHPPLWDEPTLAIALVSHGWALLLLHAIPEVHCCVRPPPPPSAPDYFDTSQPPPRLRETSFDEDVALPHRPYMENQAFSFDEHNAGGLASGKIGPVLLVPRSAVKMFTRQLALSGALRAGGYRNGNLGSRPSVPFRSNVYQPTEMAVVLNGGTVSTASTPGAFAVKDRDG</sequence>
<dbReference type="PROSITE" id="PS50259">
    <property type="entry name" value="G_PROTEIN_RECEP_F3_4"/>
    <property type="match status" value="1"/>
</dbReference>
<dbReference type="PANTHER" id="PTHR14511">
    <property type="entry name" value="G PROTEIN COUPLED RECEPTOR, CLASS C, GROUP 5"/>
    <property type="match status" value="1"/>
</dbReference>
<feature type="non-terminal residue" evidence="9">
    <location>
        <position position="426"/>
    </location>
</feature>
<protein>
    <submittedName>
        <fullName evidence="9">GPC5B protein</fullName>
    </submittedName>
</protein>
<dbReference type="EMBL" id="JAAWVO010043302">
    <property type="protein sequence ID" value="MBN3319175.1"/>
    <property type="molecule type" value="Genomic_DNA"/>
</dbReference>
<dbReference type="Pfam" id="PF00003">
    <property type="entry name" value="7tm_3"/>
    <property type="match status" value="1"/>
</dbReference>
<dbReference type="PANTHER" id="PTHR14511:SF9">
    <property type="entry name" value="G-PROTEIN COUPLED RECEPTOR FAMILY C GROUP 5 MEMBER B"/>
    <property type="match status" value="1"/>
</dbReference>
<dbReference type="GO" id="GO:0070062">
    <property type="term" value="C:extracellular exosome"/>
    <property type="evidence" value="ECO:0007669"/>
    <property type="project" value="TreeGrafter"/>
</dbReference>
<gene>
    <name evidence="9" type="primary">Gprc5b</name>
    <name evidence="9" type="ORF">GTO95_0001301</name>
</gene>
<dbReference type="GO" id="GO:0030295">
    <property type="term" value="F:protein kinase activator activity"/>
    <property type="evidence" value="ECO:0007669"/>
    <property type="project" value="TreeGrafter"/>
</dbReference>
<feature type="transmembrane region" description="Helical" evidence="6">
    <location>
        <begin position="88"/>
        <end position="110"/>
    </location>
</feature>
<evidence type="ECO:0000256" key="7">
    <source>
        <dbReference type="SAM" id="SignalP"/>
    </source>
</evidence>
<keyword evidence="4 6" id="KW-1133">Transmembrane helix</keyword>
<proteinExistence type="inferred from homology"/>
<dbReference type="InterPro" id="IPR051753">
    <property type="entry name" value="RA-inducible_GPCR3"/>
</dbReference>
<evidence type="ECO:0000256" key="6">
    <source>
        <dbReference type="SAM" id="Phobius"/>
    </source>
</evidence>
<keyword evidence="3 6" id="KW-0812">Transmembrane</keyword>
<comment type="caution">
    <text evidence="9">The sequence shown here is derived from an EMBL/GenBank/DDBJ whole genome shotgun (WGS) entry which is preliminary data.</text>
</comment>
<comment type="subcellular location">
    <subcellularLocation>
        <location evidence="1">Membrane</location>
        <topology evidence="1">Multi-pass membrane protein</topology>
    </subcellularLocation>
</comment>
<feature type="domain" description="G-protein coupled receptors family 3 profile" evidence="8">
    <location>
        <begin position="93"/>
        <end position="145"/>
    </location>
</feature>
<dbReference type="GO" id="GO:0005886">
    <property type="term" value="C:plasma membrane"/>
    <property type="evidence" value="ECO:0007669"/>
    <property type="project" value="TreeGrafter"/>
</dbReference>
<keyword evidence="10" id="KW-1185">Reference proteome</keyword>
<dbReference type="InterPro" id="IPR017978">
    <property type="entry name" value="GPCR_3_C"/>
</dbReference>
<name>A0A8J7NT87_ATRSP</name>
<dbReference type="AlphaFoldDB" id="A0A8J7NT87"/>
<evidence type="ECO:0000256" key="4">
    <source>
        <dbReference type="ARBA" id="ARBA00022989"/>
    </source>
</evidence>
<feature type="transmembrane region" description="Helical" evidence="6">
    <location>
        <begin position="198"/>
        <end position="217"/>
    </location>
</feature>
<evidence type="ECO:0000259" key="8">
    <source>
        <dbReference type="PROSITE" id="PS50259"/>
    </source>
</evidence>